<evidence type="ECO:0000313" key="1">
    <source>
        <dbReference type="EMBL" id="CAI3980626.1"/>
    </source>
</evidence>
<dbReference type="EMBL" id="CAMXCT010000570">
    <property type="protein sequence ID" value="CAI3980626.1"/>
    <property type="molecule type" value="Genomic_DNA"/>
</dbReference>
<evidence type="ECO:0000313" key="3">
    <source>
        <dbReference type="Proteomes" id="UP001152797"/>
    </source>
</evidence>
<reference evidence="2" key="2">
    <citation type="submission" date="2024-04" db="EMBL/GenBank/DDBJ databases">
        <authorList>
            <person name="Chen Y."/>
            <person name="Shah S."/>
            <person name="Dougan E. K."/>
            <person name="Thang M."/>
            <person name="Chan C."/>
        </authorList>
    </citation>
    <scope>NUCLEOTIDE SEQUENCE [LARGE SCALE GENOMIC DNA]</scope>
</reference>
<protein>
    <submittedName>
        <fullName evidence="1">Uncharacterized protein</fullName>
    </submittedName>
</protein>
<keyword evidence="3" id="KW-1185">Reference proteome</keyword>
<dbReference type="AlphaFoldDB" id="A0A9P1BWA4"/>
<gene>
    <name evidence="1" type="ORF">C1SCF055_LOCUS8489</name>
</gene>
<accession>A0A9P1BWA4</accession>
<evidence type="ECO:0000313" key="2">
    <source>
        <dbReference type="EMBL" id="CAL1134001.1"/>
    </source>
</evidence>
<name>A0A9P1BWA4_9DINO</name>
<dbReference type="EMBL" id="CAMXCT020000570">
    <property type="protein sequence ID" value="CAL1134001.1"/>
    <property type="molecule type" value="Genomic_DNA"/>
</dbReference>
<dbReference type="Proteomes" id="UP001152797">
    <property type="component" value="Unassembled WGS sequence"/>
</dbReference>
<sequence length="273" mass="29872">MSKTSKGDANASKEWGYDYEKGEFNTAKEAEYPRALCEQYANILEHMVFGSLDGRHANVVVDKMLGVVVDTSDNTAIKVDNKESRKRELVGELQNILRAGSLDASNLAPVLGRIQYAEMRISGRRAMADIREWEKHEGSKKNLPLDDISRAAFELLLARVNSGKPQHITVDEPQRPILIFTDGAVETGAGGEVEATIGGVIFADTGTHVFGAHVDAQVLQSWMEELVHPVGLTELYGIVVALERLDENAESHLDGTSAFCKQCGGFAKSWQLG</sequence>
<organism evidence="1">
    <name type="scientific">Cladocopium goreaui</name>
    <dbReference type="NCBI Taxonomy" id="2562237"/>
    <lineage>
        <taxon>Eukaryota</taxon>
        <taxon>Sar</taxon>
        <taxon>Alveolata</taxon>
        <taxon>Dinophyceae</taxon>
        <taxon>Suessiales</taxon>
        <taxon>Symbiodiniaceae</taxon>
        <taxon>Cladocopium</taxon>
    </lineage>
</organism>
<proteinExistence type="predicted"/>
<reference evidence="1" key="1">
    <citation type="submission" date="2022-10" db="EMBL/GenBank/DDBJ databases">
        <authorList>
            <person name="Chen Y."/>
            <person name="Dougan E. K."/>
            <person name="Chan C."/>
            <person name="Rhodes N."/>
            <person name="Thang M."/>
        </authorList>
    </citation>
    <scope>NUCLEOTIDE SEQUENCE</scope>
</reference>
<comment type="caution">
    <text evidence="1">The sequence shown here is derived from an EMBL/GenBank/DDBJ whole genome shotgun (WGS) entry which is preliminary data.</text>
</comment>
<dbReference type="EMBL" id="CAMXCT030000570">
    <property type="protein sequence ID" value="CAL4767938.1"/>
    <property type="molecule type" value="Genomic_DNA"/>
</dbReference>